<evidence type="ECO:0000313" key="1">
    <source>
        <dbReference type="EMBL" id="VDH93854.1"/>
    </source>
</evidence>
<evidence type="ECO:0008006" key="3">
    <source>
        <dbReference type="Google" id="ProtNLM"/>
    </source>
</evidence>
<gene>
    <name evidence="1" type="ORF">MGAL_10B002368</name>
</gene>
<dbReference type="SUPFAM" id="SSF56672">
    <property type="entry name" value="DNA/RNA polymerases"/>
    <property type="match status" value="1"/>
</dbReference>
<dbReference type="EMBL" id="UYJE01000511">
    <property type="protein sequence ID" value="VDH93854.1"/>
    <property type="molecule type" value="Genomic_DNA"/>
</dbReference>
<name>A0A8B6BR30_MYTGA</name>
<proteinExistence type="predicted"/>
<dbReference type="SUPFAM" id="SSF54060">
    <property type="entry name" value="His-Me finger endonucleases"/>
    <property type="match status" value="1"/>
</dbReference>
<dbReference type="PANTHER" id="PTHR31511:SF12">
    <property type="entry name" value="RHO TERMINATION FACTOR N-TERMINAL DOMAIN-CONTAINING PROTEIN"/>
    <property type="match status" value="1"/>
</dbReference>
<accession>A0A8B6BR30</accession>
<organism evidence="1 2">
    <name type="scientific">Mytilus galloprovincialis</name>
    <name type="common">Mediterranean mussel</name>
    <dbReference type="NCBI Taxonomy" id="29158"/>
    <lineage>
        <taxon>Eukaryota</taxon>
        <taxon>Metazoa</taxon>
        <taxon>Spiralia</taxon>
        <taxon>Lophotrochozoa</taxon>
        <taxon>Mollusca</taxon>
        <taxon>Bivalvia</taxon>
        <taxon>Autobranchia</taxon>
        <taxon>Pteriomorphia</taxon>
        <taxon>Mytilida</taxon>
        <taxon>Mytiloidea</taxon>
        <taxon>Mytilidae</taxon>
        <taxon>Mytilinae</taxon>
        <taxon>Mytilus</taxon>
    </lineage>
</organism>
<protein>
    <recommendedName>
        <fullName evidence="3">DNA-directed DNA polymerase</fullName>
    </recommendedName>
</protein>
<keyword evidence="2" id="KW-1185">Reference proteome</keyword>
<sequence length="845" mass="99009">MLVCLHGFTRKDLLDDHRVYCDQFSYQKVEFPQRGKDVLSFKDYEKQIRVPFVVYADFECYARKLENCEPDQNKPSTTHKTKFEACGYSYVVVSSNDKYSKPPVVYRGPDAVKHFLDDMLKEEEYISEKLSQIEPLIMNEAAEREFQNATHCYVCEKQFTDKMIKVRDHDHLGCGDLPINQKSYTNFRGGAHVNCNLNLLHPSFIPIFFHNLRGFDMHLLMSEAGKYKDKKLNVIAQNTERYISFSLRKLRFLDTYLFMGSSLETLLDNLAADGLTHFKQFRKAFPNDDIAKLLLQKNEYCYDYVDCAEKFNDTTLPSKEAFYNSLTKEPISDSKYKHTQTVWNTLNMKNLGDFHNTYVLTDTLLLCDVFERFRDMTLEYYKLDAAWFYTFPGLAWQAALKMSGVSLELLTDPFMYQMFEIGTRGGVSMVCKKYCKANHKHLDDFDDSKESKHIMYLDANNLYGWAMSQPLPTGLMRFLSEDEIESFDLQQIAQDSEEGYILEVDMEYPPHLHDIHNCYPLAPSHKLISDEKLSPYSQSLWRKLNGESKSRVKTTKLIPTLEDKSHYIVHYQNLQLYEKLGLKITKIHRILSFHQTPWLKTYISFNSDRRKLSRNDFERDFFKLMCNSVFGKCLENIRDRINFKLISSPESLKKYASKPSFERFQIFNEDLVGVLNKKVNLVLNKPIYVGQAILDLSKRLMYTFHYDVMKPIYGDKINLLFTDTGTPIKEFIGLRPKMYSLTYDIAEEDENGENITFENEKKVAKGIVRCEIKKTLKHEMYKQCLFGESVTMNSMNLIRSKNHELYMDTVVKKGLCSLDDKRFWINKINSYAYGHCKIPNFSKLE</sequence>
<dbReference type="PANTHER" id="PTHR31511">
    <property type="entry name" value="PROTEIN CBG23764"/>
    <property type="match status" value="1"/>
</dbReference>
<reference evidence="1" key="1">
    <citation type="submission" date="2018-11" db="EMBL/GenBank/DDBJ databases">
        <authorList>
            <person name="Alioto T."/>
            <person name="Alioto T."/>
        </authorList>
    </citation>
    <scope>NUCLEOTIDE SEQUENCE</scope>
</reference>
<comment type="caution">
    <text evidence="1">The sequence shown here is derived from an EMBL/GenBank/DDBJ whole genome shotgun (WGS) entry which is preliminary data.</text>
</comment>
<dbReference type="AlphaFoldDB" id="A0A8B6BR30"/>
<dbReference type="Proteomes" id="UP000596742">
    <property type="component" value="Unassembled WGS sequence"/>
</dbReference>
<dbReference type="OrthoDB" id="2425134at2759"/>
<dbReference type="InterPro" id="IPR044925">
    <property type="entry name" value="His-Me_finger_sf"/>
</dbReference>
<evidence type="ECO:0000313" key="2">
    <source>
        <dbReference type="Proteomes" id="UP000596742"/>
    </source>
</evidence>
<dbReference type="InterPro" id="IPR043502">
    <property type="entry name" value="DNA/RNA_pol_sf"/>
</dbReference>